<dbReference type="SUPFAM" id="SSF81698">
    <property type="entry name" value="FF domain"/>
    <property type="match status" value="1"/>
</dbReference>
<dbReference type="STRING" id="225359.A0A2S4PZM3"/>
<dbReference type="InterPro" id="IPR002713">
    <property type="entry name" value="FF_domain"/>
</dbReference>
<evidence type="ECO:0000256" key="2">
    <source>
        <dbReference type="SAM" id="MobiDB-lite"/>
    </source>
</evidence>
<dbReference type="PANTHER" id="PTHR15377:SF3">
    <property type="entry name" value="WW DOMAIN-CONTAINING PROTEIN"/>
    <property type="match status" value="1"/>
</dbReference>
<feature type="compositionally biased region" description="Polar residues" evidence="2">
    <location>
        <begin position="221"/>
        <end position="230"/>
    </location>
</feature>
<dbReference type="Pfam" id="PF01846">
    <property type="entry name" value="FF"/>
    <property type="match status" value="1"/>
</dbReference>
<feature type="compositionally biased region" description="Acidic residues" evidence="2">
    <location>
        <begin position="204"/>
        <end position="219"/>
    </location>
</feature>
<feature type="domain" description="WW" evidence="3">
    <location>
        <begin position="12"/>
        <end position="45"/>
    </location>
</feature>
<dbReference type="GO" id="GO:0070063">
    <property type="term" value="F:RNA polymerase binding"/>
    <property type="evidence" value="ECO:0007669"/>
    <property type="project" value="InterPro"/>
</dbReference>
<accession>A0A2S4PZM3</accession>
<dbReference type="EMBL" id="PEDP01000121">
    <property type="protein sequence ID" value="POS87472.1"/>
    <property type="molecule type" value="Genomic_DNA"/>
</dbReference>
<dbReference type="CDD" id="cd00201">
    <property type="entry name" value="WW"/>
    <property type="match status" value="1"/>
</dbReference>
<dbReference type="InterPro" id="IPR036517">
    <property type="entry name" value="FF_domain_sf"/>
</dbReference>
<dbReference type="AlphaFoldDB" id="A0A2S4PZM3"/>
<keyword evidence="1" id="KW-0677">Repeat</keyword>
<reference evidence="4 5" key="1">
    <citation type="submission" date="2017-10" db="EMBL/GenBank/DDBJ databases">
        <title>Development of genomic resources for the powdery mildew, Erysiphe pulchra.</title>
        <authorList>
            <person name="Wadl P.A."/>
            <person name="Mack B.M."/>
            <person name="Moore G."/>
            <person name="Beltz S.B."/>
        </authorList>
    </citation>
    <scope>NUCLEOTIDE SEQUENCE [LARGE SCALE GENOMIC DNA]</scope>
    <source>
        <strain evidence="4">Cflorida</strain>
    </source>
</reference>
<organism evidence="4 5">
    <name type="scientific">Erysiphe pulchra</name>
    <dbReference type="NCBI Taxonomy" id="225359"/>
    <lineage>
        <taxon>Eukaryota</taxon>
        <taxon>Fungi</taxon>
        <taxon>Dikarya</taxon>
        <taxon>Ascomycota</taxon>
        <taxon>Pezizomycotina</taxon>
        <taxon>Leotiomycetes</taxon>
        <taxon>Erysiphales</taxon>
        <taxon>Erysiphaceae</taxon>
        <taxon>Erysiphe</taxon>
    </lineage>
</organism>
<dbReference type="GO" id="GO:0005634">
    <property type="term" value="C:nucleus"/>
    <property type="evidence" value="ECO:0007669"/>
    <property type="project" value="TreeGrafter"/>
</dbReference>
<feature type="region of interest" description="Disordered" evidence="2">
    <location>
        <begin position="175"/>
        <end position="235"/>
    </location>
</feature>
<dbReference type="InterPro" id="IPR036020">
    <property type="entry name" value="WW_dom_sf"/>
</dbReference>
<dbReference type="Proteomes" id="UP000237438">
    <property type="component" value="Unassembled WGS sequence"/>
</dbReference>
<sequence>MLKSTYKSVPLPGLPSGWTEHKAPSGHTYYYNALTKQSTYTRPSNTPHAQASFPLIGPNESSLQQQTNLTNVLNPGNSNKDQIYNARNDYQANERALSNKLRAPKPQPIDRPKSCQIIPGHENWKLVHTKYNRRFVYNIGKDQSYWRIPDKLKSGILTLDQTRIKEKAKALNQCSTRQEAQDSNQGLNESPTICRSGDLKTDESSENEEVEITDDELEGDSNVNPQSQNERSSEMPIEFTENDIEFQLAAMGEEYGLEPDEYEEIDRENQGCGLDQDSVTLFKDMLDKFNMNPYSSWEKLVDEGKLIDDIRYTALPNMKTRKKVWDEWSRDKIKSLQESRAKKEKKDPRLQYVEFLQKYATPKLYWLEFKRKYRKETEMRDPGLSDKDREKMYRDHINRLKLSHTA</sequence>
<dbReference type="SUPFAM" id="SSF51045">
    <property type="entry name" value="WW domain"/>
    <property type="match status" value="1"/>
</dbReference>
<dbReference type="GO" id="GO:0003712">
    <property type="term" value="F:transcription coregulator activity"/>
    <property type="evidence" value="ECO:0007669"/>
    <property type="project" value="TreeGrafter"/>
</dbReference>
<evidence type="ECO:0000256" key="1">
    <source>
        <dbReference type="ARBA" id="ARBA00022737"/>
    </source>
</evidence>
<feature type="compositionally biased region" description="Polar residues" evidence="2">
    <location>
        <begin position="175"/>
        <end position="193"/>
    </location>
</feature>
<dbReference type="InterPro" id="IPR045148">
    <property type="entry name" value="TCRG1-like"/>
</dbReference>
<dbReference type="OrthoDB" id="410044at2759"/>
<evidence type="ECO:0000313" key="5">
    <source>
        <dbReference type="Proteomes" id="UP000237438"/>
    </source>
</evidence>
<dbReference type="PROSITE" id="PS01159">
    <property type="entry name" value="WW_DOMAIN_1"/>
    <property type="match status" value="1"/>
</dbReference>
<name>A0A2S4PZM3_9PEZI</name>
<dbReference type="InterPro" id="IPR001202">
    <property type="entry name" value="WW_dom"/>
</dbReference>
<dbReference type="PANTHER" id="PTHR15377">
    <property type="entry name" value="TRANSCRIPTION ELONGATION REGULATOR 1"/>
    <property type="match status" value="1"/>
</dbReference>
<evidence type="ECO:0000313" key="4">
    <source>
        <dbReference type="EMBL" id="POS87472.1"/>
    </source>
</evidence>
<dbReference type="Gene3D" id="1.10.10.440">
    <property type="entry name" value="FF domain"/>
    <property type="match status" value="1"/>
</dbReference>
<dbReference type="PROSITE" id="PS50020">
    <property type="entry name" value="WW_DOMAIN_2"/>
    <property type="match status" value="1"/>
</dbReference>
<gene>
    <name evidence="4" type="ORF">EPUL_000820</name>
</gene>
<dbReference type="SMART" id="SM00456">
    <property type="entry name" value="WW"/>
    <property type="match status" value="1"/>
</dbReference>
<comment type="caution">
    <text evidence="4">The sequence shown here is derived from an EMBL/GenBank/DDBJ whole genome shotgun (WGS) entry which is preliminary data.</text>
</comment>
<dbReference type="Pfam" id="PF00397">
    <property type="entry name" value="WW"/>
    <property type="match status" value="1"/>
</dbReference>
<proteinExistence type="predicted"/>
<protein>
    <recommendedName>
        <fullName evidence="3">WW domain-containing protein</fullName>
    </recommendedName>
</protein>
<keyword evidence="5" id="KW-1185">Reference proteome</keyword>
<evidence type="ECO:0000259" key="3">
    <source>
        <dbReference type="PROSITE" id="PS50020"/>
    </source>
</evidence>
<dbReference type="Gene3D" id="2.20.70.10">
    <property type="match status" value="1"/>
</dbReference>